<gene>
    <name evidence="18" type="ORF">BMR1_03g00030</name>
</gene>
<dbReference type="GO" id="GO:0070971">
    <property type="term" value="C:endoplasmic reticulum exit site"/>
    <property type="evidence" value="ECO:0007669"/>
    <property type="project" value="TreeGrafter"/>
</dbReference>
<dbReference type="InterPro" id="IPR036174">
    <property type="entry name" value="Znf_Sec23_Sec24_sf"/>
</dbReference>
<evidence type="ECO:0000256" key="1">
    <source>
        <dbReference type="ARBA" id="ARBA00004394"/>
    </source>
</evidence>
<evidence type="ECO:0000256" key="6">
    <source>
        <dbReference type="ARBA" id="ARBA00022490"/>
    </source>
</evidence>
<evidence type="ECO:0000256" key="2">
    <source>
        <dbReference type="ARBA" id="ARBA00004496"/>
    </source>
</evidence>
<dbReference type="GO" id="GO:0006886">
    <property type="term" value="P:intracellular protein transport"/>
    <property type="evidence" value="ECO:0007669"/>
    <property type="project" value="InterPro"/>
</dbReference>
<dbReference type="GO" id="GO:0005789">
    <property type="term" value="C:endoplasmic reticulum membrane"/>
    <property type="evidence" value="ECO:0007669"/>
    <property type="project" value="UniProtKB-SubCell"/>
</dbReference>
<dbReference type="InterPro" id="IPR036180">
    <property type="entry name" value="Gelsolin-like_dom_sf"/>
</dbReference>
<feature type="domain" description="Sec23/Sec24 trunk" evidence="15">
    <location>
        <begin position="217"/>
        <end position="444"/>
    </location>
</feature>
<dbReference type="SUPFAM" id="SSF82919">
    <property type="entry name" value="Zn-finger domain of Sec23/24"/>
    <property type="match status" value="1"/>
</dbReference>
<dbReference type="InterPro" id="IPR029006">
    <property type="entry name" value="ADF-H/Gelsolin-like_dom_sf"/>
</dbReference>
<evidence type="ECO:0000259" key="16">
    <source>
        <dbReference type="Pfam" id="PF04815"/>
    </source>
</evidence>
<evidence type="ECO:0000256" key="3">
    <source>
        <dbReference type="ARBA" id="ARBA00004586"/>
    </source>
</evidence>
<dbReference type="Gene3D" id="3.40.20.10">
    <property type="entry name" value="Severin"/>
    <property type="match status" value="1"/>
</dbReference>
<dbReference type="Pfam" id="PF08033">
    <property type="entry name" value="Sec23_BS"/>
    <property type="match status" value="1"/>
</dbReference>
<dbReference type="Gene3D" id="2.30.30.380">
    <property type="entry name" value="Zn-finger domain of Sec23/24"/>
    <property type="match status" value="1"/>
</dbReference>
<dbReference type="RefSeq" id="XP_021338380.1">
    <property type="nucleotide sequence ID" value="XM_021481779.1"/>
</dbReference>
<keyword evidence="19" id="KW-1185">Reference proteome</keyword>
<dbReference type="SUPFAM" id="SSF81995">
    <property type="entry name" value="beta-sandwich domain of Sec23/24"/>
    <property type="match status" value="1"/>
</dbReference>
<evidence type="ECO:0000256" key="11">
    <source>
        <dbReference type="ARBA" id="ARBA00023136"/>
    </source>
</evidence>
<name>A0A1R4AB16_BABMR</name>
<keyword evidence="9" id="KW-0653">Protein transport</keyword>
<feature type="domain" description="Sec23/Sec24 helical" evidence="16">
    <location>
        <begin position="547"/>
        <end position="634"/>
    </location>
</feature>
<feature type="compositionally biased region" description="Polar residues" evidence="12">
    <location>
        <begin position="21"/>
        <end position="32"/>
    </location>
</feature>
<sequence>MSSNRKPASSPFGQPPAASPFLNQSFHRSLSKSAPPLTDQPTNQITCHQTLAHGQTAGYGQTVSSNFSSRLNCVSQEDRQKELGLVNANKAFIRTTCGLFPSSTNLIQKANIPVGAVITPMAPIETNVPVVSHGNSLVIRCKLCRTYINPFIKVKGNGSWWLCNMCGVSNETPEQYIHLLAKQASQPDTIPCDEDPLGILNGSVEFVASVDYMVRPPQPPTFMFVIDVSAPAVQSGMLELVCNVIKNALSDKHTHGSHNNRTLVGIITYDSSVHFYDLNAGNKTAKMLVISDLEDMFLPLPRDILVNLSESYKVIEGLLDNLPSTWKDTKISGNCMGSAISAAHLALRQIGGQMCVFTSLPPTLGEYFSKVSYKESQSNSLVSTFRDFCTTLSQSNISIELFVCTSQPVDITTLQTLTDQTAGSIHYYPSKTHHYNYKLRNELYHVLTRETGWEAVMRVRVSKGWKITNWFGHYYLRGSDLLVLPTCHSDQTFSITFDIQENVTQESIAYFQSALLYTNSDGERRIRVHNFAVPVTDNYNEFVKTLDPEACMALLCHQSIQTAKNGRLADGRNFLQSSCSKICQQQAGGITEQTKMLAMYSLGLLKSVVFRETKDVTPDLRSYHWSRLQSLPVDFVAAFCYPPLYPLHDLNALDSAESMAGILPEKLSLSHENLSQDGAYLLEDGESMYLWIGRAINSQWLQSVFGVHTIENLHPESAVSYIGSGGSTLGVKIQNIIRTLRNYRSSYMPLNIIRQGDPMEFKFYAFLVDDKSQALMLTLSEFIDKIAPKSPLNFQTSVSQPMLQHMPSPDPYRFGFSSAPPQPGKPGPMGSGYGPPPKFAPPPPPQKFNS</sequence>
<dbReference type="InterPro" id="IPR036465">
    <property type="entry name" value="vWFA_dom_sf"/>
</dbReference>
<dbReference type="Gene3D" id="3.40.50.410">
    <property type="entry name" value="von Willebrand factor, type A domain"/>
    <property type="match status" value="1"/>
</dbReference>
<evidence type="ECO:0000259" key="14">
    <source>
        <dbReference type="Pfam" id="PF04810"/>
    </source>
</evidence>
<dbReference type="Pfam" id="PF04810">
    <property type="entry name" value="zf-Sec23_Sec24"/>
    <property type="match status" value="1"/>
</dbReference>
<evidence type="ECO:0000313" key="19">
    <source>
        <dbReference type="Proteomes" id="UP000002899"/>
    </source>
</evidence>
<feature type="region of interest" description="Disordered" evidence="12">
    <location>
        <begin position="807"/>
        <end position="850"/>
    </location>
</feature>
<evidence type="ECO:0000313" key="18">
    <source>
        <dbReference type="EMBL" id="SJK86191.1"/>
    </source>
</evidence>
<evidence type="ECO:0000256" key="12">
    <source>
        <dbReference type="SAM" id="MobiDB-lite"/>
    </source>
</evidence>
<dbReference type="SUPFAM" id="SSF53300">
    <property type="entry name" value="vWA-like"/>
    <property type="match status" value="1"/>
</dbReference>
<dbReference type="InterPro" id="IPR050550">
    <property type="entry name" value="SEC23_SEC24_subfamily"/>
</dbReference>
<dbReference type="AlphaFoldDB" id="A0A1R4AB16"/>
<evidence type="ECO:0000259" key="17">
    <source>
        <dbReference type="Pfam" id="PF08033"/>
    </source>
</evidence>
<accession>A0A1R4AB16</accession>
<evidence type="ECO:0000259" key="15">
    <source>
        <dbReference type="Pfam" id="PF04811"/>
    </source>
</evidence>
<dbReference type="InterPro" id="IPR036175">
    <property type="entry name" value="Sec23/24_helical_dom_sf"/>
</dbReference>
<dbReference type="EMBL" id="LN871598">
    <property type="protein sequence ID" value="SJK86191.1"/>
    <property type="molecule type" value="Genomic_DNA"/>
</dbReference>
<evidence type="ECO:0000256" key="9">
    <source>
        <dbReference type="ARBA" id="ARBA00022927"/>
    </source>
</evidence>
<feature type="domain" description="Zinc finger Sec23/Sec24-type" evidence="14">
    <location>
        <begin position="139"/>
        <end position="176"/>
    </location>
</feature>
<dbReference type="GO" id="GO:0000149">
    <property type="term" value="F:SNARE binding"/>
    <property type="evidence" value="ECO:0007669"/>
    <property type="project" value="TreeGrafter"/>
</dbReference>
<keyword evidence="10" id="KW-0333">Golgi apparatus</keyword>
<dbReference type="InterPro" id="IPR006895">
    <property type="entry name" value="Znf_Sec23_Sec24"/>
</dbReference>
<dbReference type="Gene3D" id="1.20.120.730">
    <property type="entry name" value="Sec23/Sec24 helical domain"/>
    <property type="match status" value="1"/>
</dbReference>
<organism evidence="18 19">
    <name type="scientific">Babesia microti (strain RI)</name>
    <dbReference type="NCBI Taxonomy" id="1133968"/>
    <lineage>
        <taxon>Eukaryota</taxon>
        <taxon>Sar</taxon>
        <taxon>Alveolata</taxon>
        <taxon>Apicomplexa</taxon>
        <taxon>Aconoidasida</taxon>
        <taxon>Piroplasmida</taxon>
        <taxon>Babesiidae</taxon>
        <taxon>Babesia</taxon>
    </lineage>
</organism>
<dbReference type="Proteomes" id="UP000002899">
    <property type="component" value="Chromosome III"/>
</dbReference>
<dbReference type="Pfam" id="PF00626">
    <property type="entry name" value="Gelsolin"/>
    <property type="match status" value="1"/>
</dbReference>
<dbReference type="InterPro" id="IPR012990">
    <property type="entry name" value="Beta-sandwich_Sec23_24"/>
</dbReference>
<dbReference type="Pfam" id="PF04815">
    <property type="entry name" value="Sec23_helical"/>
    <property type="match status" value="1"/>
</dbReference>
<feature type="domain" description="Gelsolin-like" evidence="13">
    <location>
        <begin position="662"/>
        <end position="714"/>
    </location>
</feature>
<feature type="region of interest" description="Disordered" evidence="12">
    <location>
        <begin position="1"/>
        <end position="42"/>
    </location>
</feature>
<evidence type="ECO:0000256" key="7">
    <source>
        <dbReference type="ARBA" id="ARBA00022824"/>
    </source>
</evidence>
<evidence type="ECO:0000259" key="13">
    <source>
        <dbReference type="Pfam" id="PF00626"/>
    </source>
</evidence>
<dbReference type="PANTHER" id="PTHR13803:SF39">
    <property type="entry name" value="SECRETORY 24AB, ISOFORM A"/>
    <property type="match status" value="1"/>
</dbReference>
<dbReference type="InterPro" id="IPR006896">
    <property type="entry name" value="Sec23/24_trunk_dom"/>
</dbReference>
<dbReference type="Gene3D" id="2.60.40.1670">
    <property type="entry name" value="beta-sandwich domain of Sec23/24"/>
    <property type="match status" value="1"/>
</dbReference>
<keyword evidence="11" id="KW-0472">Membrane</keyword>
<evidence type="ECO:0000256" key="8">
    <source>
        <dbReference type="ARBA" id="ARBA00022892"/>
    </source>
</evidence>
<dbReference type="VEuPathDB" id="PiroplasmaDB:BMR1_03g00030"/>
<reference evidence="18 19" key="2">
    <citation type="journal article" date="2013" name="PLoS ONE">
        <title>Whole genome mapping and re-organization of the nuclear and mitochondrial genomes of Babesia microti isolates.</title>
        <authorList>
            <person name="Cornillot E."/>
            <person name="Dassouli A."/>
            <person name="Garg A."/>
            <person name="Pachikara N."/>
            <person name="Randazzo S."/>
            <person name="Depoix D."/>
            <person name="Carcy B."/>
            <person name="Delbecq S."/>
            <person name="Frutos R."/>
            <person name="Silva J.C."/>
            <person name="Sutton R."/>
            <person name="Krause P.J."/>
            <person name="Mamoun C.B."/>
        </authorList>
    </citation>
    <scope>NUCLEOTIDE SEQUENCE [LARGE SCALE GENOMIC DNA]</scope>
    <source>
        <strain evidence="18 19">RI</strain>
    </source>
</reference>
<dbReference type="Pfam" id="PF04811">
    <property type="entry name" value="Sec23_trunk"/>
    <property type="match status" value="1"/>
</dbReference>
<keyword evidence="8" id="KW-0931">ER-Golgi transport</keyword>
<keyword evidence="5" id="KW-0813">Transport</keyword>
<comment type="subcellular location">
    <subcellularLocation>
        <location evidence="2">Cytoplasm</location>
    </subcellularLocation>
    <subcellularLocation>
        <location evidence="3">Endoplasmic reticulum membrane</location>
    </subcellularLocation>
    <subcellularLocation>
        <location evidence="1">Golgi apparatus membrane</location>
    </subcellularLocation>
</comment>
<proteinExistence type="inferred from homology"/>
<dbReference type="GO" id="GO:0000139">
    <property type="term" value="C:Golgi membrane"/>
    <property type="evidence" value="ECO:0007669"/>
    <property type="project" value="UniProtKB-SubCell"/>
</dbReference>
<keyword evidence="6" id="KW-0963">Cytoplasm</keyword>
<feature type="domain" description="Sec23/Sec24 beta-sandwich" evidence="17">
    <location>
        <begin position="452"/>
        <end position="536"/>
    </location>
</feature>
<comment type="similarity">
    <text evidence="4">Belongs to the SEC23/SEC24 family. SEC24 subfamily.</text>
</comment>
<dbReference type="KEGG" id="bmic:BMR1_03g00030"/>
<dbReference type="SUPFAM" id="SSF82754">
    <property type="entry name" value="C-terminal, gelsolin-like domain of Sec23/24"/>
    <property type="match status" value="1"/>
</dbReference>
<dbReference type="GO" id="GO:0008270">
    <property type="term" value="F:zinc ion binding"/>
    <property type="evidence" value="ECO:0007669"/>
    <property type="project" value="InterPro"/>
</dbReference>
<dbReference type="InterPro" id="IPR007123">
    <property type="entry name" value="Gelsolin-like_dom"/>
</dbReference>
<dbReference type="SUPFAM" id="SSF81811">
    <property type="entry name" value="Helical domain of Sec23/24"/>
    <property type="match status" value="1"/>
</dbReference>
<dbReference type="InterPro" id="IPR006900">
    <property type="entry name" value="Sec23/24_helical_dom"/>
</dbReference>
<reference evidence="18 19" key="3">
    <citation type="journal article" date="2016" name="Sci. Rep.">
        <title>Genome-wide diversity and gene expression profiling of Babesia microti isolates identify polymorphic genes that mediate host-pathogen interactions.</title>
        <authorList>
            <person name="Silva J.C."/>
            <person name="Cornillot E."/>
            <person name="McCracken C."/>
            <person name="Usmani-Brown S."/>
            <person name="Dwivedi A."/>
            <person name="Ifeonu O.O."/>
            <person name="Crabtree J."/>
            <person name="Gotia H.T."/>
            <person name="Virji A.Z."/>
            <person name="Reynes C."/>
            <person name="Colinge J."/>
            <person name="Kumar V."/>
            <person name="Lawres L."/>
            <person name="Pazzi J.E."/>
            <person name="Pablo J.V."/>
            <person name="Hung C."/>
            <person name="Brancato J."/>
            <person name="Kumari P."/>
            <person name="Orvis J."/>
            <person name="Tretina K."/>
            <person name="Chibucos M."/>
            <person name="Ott S."/>
            <person name="Sadzewicz L."/>
            <person name="Sengamalay N."/>
            <person name="Shetty A.C."/>
            <person name="Su Q."/>
            <person name="Tallon L."/>
            <person name="Fraser C.M."/>
            <person name="Frutos R."/>
            <person name="Molina D.M."/>
            <person name="Krause P.J."/>
            <person name="Ben Mamoun C."/>
        </authorList>
    </citation>
    <scope>NUCLEOTIDE SEQUENCE [LARGE SCALE GENOMIC DNA]</scope>
    <source>
        <strain evidence="18 19">RI</strain>
    </source>
</reference>
<evidence type="ECO:0000256" key="10">
    <source>
        <dbReference type="ARBA" id="ARBA00023034"/>
    </source>
</evidence>
<dbReference type="GeneID" id="24424641"/>
<protein>
    <submittedName>
        <fullName evidence="18">Protein transport protein SEC24</fullName>
    </submittedName>
</protein>
<evidence type="ECO:0000256" key="4">
    <source>
        <dbReference type="ARBA" id="ARBA00008334"/>
    </source>
</evidence>
<dbReference type="OrthoDB" id="49016at2759"/>
<keyword evidence="7" id="KW-0256">Endoplasmic reticulum</keyword>
<reference evidence="18 19" key="1">
    <citation type="journal article" date="2012" name="Nucleic Acids Res.">
        <title>Sequencing of the smallest Apicomplexan genome from the human pathogen Babesia microti.</title>
        <authorList>
            <person name="Cornillot E."/>
            <person name="Hadj-Kaddour K."/>
            <person name="Dassouli A."/>
            <person name="Noel B."/>
            <person name="Ranwez V."/>
            <person name="Vacherie B."/>
            <person name="Augagneur Y."/>
            <person name="Bres V."/>
            <person name="Duclos A."/>
            <person name="Randazzo S."/>
            <person name="Carcy B."/>
            <person name="Debierre-Grockiego F."/>
            <person name="Delbecq S."/>
            <person name="Moubri-Menage K."/>
            <person name="Shams-Eldin H."/>
            <person name="Usmani-Brown S."/>
            <person name="Bringaud F."/>
            <person name="Wincker P."/>
            <person name="Vivares C.P."/>
            <person name="Schwarz R.T."/>
            <person name="Schetters T.P."/>
            <person name="Krause P.J."/>
            <person name="Gorenflot A."/>
            <person name="Berry V."/>
            <person name="Barbe V."/>
            <person name="Ben Mamoun C."/>
        </authorList>
    </citation>
    <scope>NUCLEOTIDE SEQUENCE [LARGE SCALE GENOMIC DNA]</scope>
    <source>
        <strain evidence="18 19">RI</strain>
    </source>
</reference>
<feature type="compositionally biased region" description="Pro residues" evidence="12">
    <location>
        <begin position="834"/>
        <end position="850"/>
    </location>
</feature>
<dbReference type="GO" id="GO:0090110">
    <property type="term" value="P:COPII-coated vesicle cargo loading"/>
    <property type="evidence" value="ECO:0007669"/>
    <property type="project" value="TreeGrafter"/>
</dbReference>
<dbReference type="GO" id="GO:0030127">
    <property type="term" value="C:COPII vesicle coat"/>
    <property type="evidence" value="ECO:0007669"/>
    <property type="project" value="InterPro"/>
</dbReference>
<evidence type="ECO:0000256" key="5">
    <source>
        <dbReference type="ARBA" id="ARBA00022448"/>
    </source>
</evidence>
<dbReference type="PANTHER" id="PTHR13803">
    <property type="entry name" value="SEC24-RELATED PROTEIN"/>
    <property type="match status" value="1"/>
</dbReference>